<proteinExistence type="predicted"/>
<gene>
    <name evidence="1" type="primary">V2</name>
</gene>
<dbReference type="PROSITE" id="PS51257">
    <property type="entry name" value="PROKAR_LIPOPROTEIN"/>
    <property type="match status" value="1"/>
</dbReference>
<sequence>MGPFRVDQFPDNYPAFLAVSTSCFLRYNRWCILGIHQEIEALTLEEGEVFLQFQKEVKKLLRRKVNFHRKCALYEEIYKKYVHNVTEEKGESSKCVAEEEEDYYDFEEVPMEETCDQKQDPEVKDV</sequence>
<dbReference type="InterPro" id="IPR009931">
    <property type="entry name" value="Curto_V2"/>
</dbReference>
<accession>B9VGY8</accession>
<evidence type="ECO:0000313" key="2">
    <source>
        <dbReference type="Proteomes" id="UP000232900"/>
    </source>
</evidence>
<reference evidence="1 2" key="1">
    <citation type="journal article" date="2009" name="Arch. Virol.">
        <title>Characterization of a new curtovirus, pepper yellow dwarf virus, from chile pepper and distribution in weed hosts in New Mexico.</title>
        <authorList>
            <person name="Lam N."/>
            <person name="Creamer R."/>
            <person name="Rascon J."/>
            <person name="Belfon R."/>
        </authorList>
    </citation>
    <scope>NUCLEOTIDE SEQUENCE [LARGE SCALE GENOMIC DNA]</scope>
    <source>
        <strain evidence="1">LRME27607</strain>
    </source>
</reference>
<dbReference type="EMBL" id="FJ545686">
    <property type="protein sequence ID" value="ACM44487.1"/>
    <property type="molecule type" value="Genomic_DNA"/>
</dbReference>
<evidence type="ECO:0000313" key="1">
    <source>
        <dbReference type="EMBL" id="ACM44487.1"/>
    </source>
</evidence>
<name>B9VGY8_9GEMI</name>
<dbReference type="Proteomes" id="UP000232900">
    <property type="component" value="Segment"/>
</dbReference>
<organism evidence="1 2">
    <name type="scientific">Beet curly top virus</name>
    <dbReference type="NCBI Taxonomy" id="10840"/>
    <lineage>
        <taxon>Viruses</taxon>
        <taxon>Monodnaviria</taxon>
        <taxon>Shotokuvirae</taxon>
        <taxon>Cressdnaviricota</taxon>
        <taxon>Repensiviricetes</taxon>
        <taxon>Geplafuvirales</taxon>
        <taxon>Geminiviridae</taxon>
        <taxon>Curtovirus</taxon>
        <taxon>Curtovirus betae</taxon>
    </lineage>
</organism>
<protein>
    <submittedName>
        <fullName evidence="1">V2 protein</fullName>
    </submittedName>
</protein>
<dbReference type="Pfam" id="PF07325">
    <property type="entry name" value="Curto_V2"/>
    <property type="match status" value="1"/>
</dbReference>